<dbReference type="GO" id="GO:0006782">
    <property type="term" value="P:protoporphyrinogen IX biosynthetic process"/>
    <property type="evidence" value="ECO:0007669"/>
    <property type="project" value="UniProtKB-UniRule"/>
</dbReference>
<feature type="region of interest" description="Disordered" evidence="14">
    <location>
        <begin position="412"/>
        <end position="438"/>
    </location>
</feature>
<dbReference type="EC" id="1.2.1.70" evidence="3 8"/>
<feature type="active site" description="Nucleophile" evidence="8 9">
    <location>
        <position position="52"/>
    </location>
</feature>
<comment type="caution">
    <text evidence="18">The sequence shown here is derived from an EMBL/GenBank/DDBJ whole genome shotgun (WGS) entry which is preliminary data.</text>
</comment>
<feature type="binding site" evidence="8 11">
    <location>
        <begin position="182"/>
        <end position="187"/>
    </location>
    <ligand>
        <name>NADP(+)</name>
        <dbReference type="ChEBI" id="CHEBI:58349"/>
    </ligand>
</feature>
<organism evidence="18 19">
    <name type="scientific">Halospeciosus flavus</name>
    <dbReference type="NCBI Taxonomy" id="3032283"/>
    <lineage>
        <taxon>Archaea</taxon>
        <taxon>Methanobacteriati</taxon>
        <taxon>Methanobacteriota</taxon>
        <taxon>Stenosarchaea group</taxon>
        <taxon>Halobacteria</taxon>
        <taxon>Halobacteriales</taxon>
        <taxon>Halobacteriaceae</taxon>
        <taxon>Halospeciosus</taxon>
    </lineage>
</organism>
<dbReference type="PANTHER" id="PTHR43013:SF1">
    <property type="entry name" value="GLUTAMYL-TRNA REDUCTASE"/>
    <property type="match status" value="1"/>
</dbReference>
<evidence type="ECO:0000256" key="9">
    <source>
        <dbReference type="PIRSR" id="PIRSR000445-1"/>
    </source>
</evidence>
<dbReference type="InterPro" id="IPR018214">
    <property type="entry name" value="GluRdtase_CS"/>
</dbReference>
<evidence type="ECO:0000256" key="4">
    <source>
        <dbReference type="ARBA" id="ARBA00022857"/>
    </source>
</evidence>
<dbReference type="InterPro" id="IPR036291">
    <property type="entry name" value="NAD(P)-bd_dom_sf"/>
</dbReference>
<feature type="binding site" evidence="8 10">
    <location>
        <begin position="51"/>
        <end position="54"/>
    </location>
    <ligand>
        <name>substrate</name>
    </ligand>
</feature>
<comment type="function">
    <text evidence="8">Catalyzes the NADPH-dependent reduction of glutamyl-tRNA(Glu) to glutamate 1-semialdehyde (GSA).</text>
</comment>
<dbReference type="RefSeq" id="WP_279528255.1">
    <property type="nucleotide sequence ID" value="NZ_CP122312.1"/>
</dbReference>
<evidence type="ECO:0000259" key="15">
    <source>
        <dbReference type="Pfam" id="PF00745"/>
    </source>
</evidence>
<evidence type="ECO:0000256" key="3">
    <source>
        <dbReference type="ARBA" id="ARBA00012970"/>
    </source>
</evidence>
<feature type="domain" description="Glutamyl-tRNA reductase N-terminal" evidence="17">
    <location>
        <begin position="11"/>
        <end position="149"/>
    </location>
</feature>
<feature type="site" description="Important for activity" evidence="8 12">
    <location>
        <position position="92"/>
    </location>
</feature>
<evidence type="ECO:0000313" key="18">
    <source>
        <dbReference type="EMBL" id="MFC7201511.1"/>
    </source>
</evidence>
<dbReference type="InterPro" id="IPR015896">
    <property type="entry name" value="4pyrrol_synth_GluRdtase_dimer"/>
</dbReference>
<sequence>MKGKTGVVTGVRVSREHASVDDIEAVRRDREETLDQLLRQPSVSEAYVLQTCHRVEAYVVTTSRSEGEHALDAVGFDVDRVLVTDHETSLRHLMRVAAGLESLVLGEDQVLGQVRDAYEAARQADGIGPVLREGVTKAIHVGERARTETAINEGVVSLGSAAVELADRELDDLTTRTALVVGAGEMGVLAAKAFAAAGVDEIVVANRTRARAEWLCEVLPVHAAAVGLTDLDEELAAADVAVTATGSDEPIVDASLLSDAGEVLCIDLGQPRDVDPDASAGVPAQVRDLDDLEAVTDATRERRREAAVAVEAMIDEEFDNLLAQYKRKRADEVIASMYESADRVKQRELSTAMSKLEARGDLTEEQREAVESLADALVSQLLAAPTRSLRDAAQNDDWTTIATALDLFDPDFDGEMPFGGAETGSPATAEGETESDDD</sequence>
<evidence type="ECO:0000313" key="19">
    <source>
        <dbReference type="Proteomes" id="UP001596447"/>
    </source>
</evidence>
<dbReference type="PIRSF" id="PIRSF000445">
    <property type="entry name" value="4pyrrol_synth_GluRdtase"/>
    <property type="match status" value="1"/>
</dbReference>
<dbReference type="AlphaFoldDB" id="A0ABD5Z8K9"/>
<dbReference type="NCBIfam" id="TIGR01035">
    <property type="entry name" value="hemA"/>
    <property type="match status" value="1"/>
</dbReference>
<dbReference type="FunFam" id="3.30.460.30:FF:000001">
    <property type="entry name" value="Glutamyl-tRNA reductase"/>
    <property type="match status" value="1"/>
</dbReference>
<comment type="similarity">
    <text evidence="2 8 13">Belongs to the glutamyl-tRNA reductase family.</text>
</comment>
<evidence type="ECO:0000256" key="5">
    <source>
        <dbReference type="ARBA" id="ARBA00023002"/>
    </source>
</evidence>
<comment type="miscellaneous">
    <text evidence="8">During catalysis, the active site Cys acts as a nucleophile attacking the alpha-carbonyl group of tRNA-bound glutamate with the formation of a thioester intermediate between enzyme and glutamate, and the concomitant release of tRNA(Glu). The thioester intermediate is finally reduced by direct hydride transfer from NADPH, to form the product GSA.</text>
</comment>
<dbReference type="GO" id="GO:0008883">
    <property type="term" value="F:glutamyl-tRNA reductase activity"/>
    <property type="evidence" value="ECO:0007669"/>
    <property type="project" value="UniProtKB-UniRule"/>
</dbReference>
<dbReference type="EMBL" id="JBHTAR010000011">
    <property type="protein sequence ID" value="MFC7201511.1"/>
    <property type="molecule type" value="Genomic_DNA"/>
</dbReference>
<feature type="binding site" evidence="8 10">
    <location>
        <position position="113"/>
    </location>
    <ligand>
        <name>substrate</name>
    </ligand>
</feature>
<proteinExistence type="inferred from homology"/>
<dbReference type="Gene3D" id="3.30.460.30">
    <property type="entry name" value="Glutamyl-tRNA reductase, N-terminal domain"/>
    <property type="match status" value="1"/>
</dbReference>
<evidence type="ECO:0000256" key="11">
    <source>
        <dbReference type="PIRSR" id="PIRSR000445-3"/>
    </source>
</evidence>
<evidence type="ECO:0000256" key="10">
    <source>
        <dbReference type="PIRSR" id="PIRSR000445-2"/>
    </source>
</evidence>
<dbReference type="Gene3D" id="3.40.50.720">
    <property type="entry name" value="NAD(P)-binding Rossmann-like Domain"/>
    <property type="match status" value="1"/>
</dbReference>
<feature type="domain" description="Tetrapyrrole biosynthesis glutamyl-tRNA reductase dimerisation" evidence="15">
    <location>
        <begin position="310"/>
        <end position="409"/>
    </location>
</feature>
<keyword evidence="19" id="KW-1185">Reference proteome</keyword>
<evidence type="ECO:0000256" key="14">
    <source>
        <dbReference type="SAM" id="MobiDB-lite"/>
    </source>
</evidence>
<comment type="catalytic activity">
    <reaction evidence="7 8 13">
        <text>(S)-4-amino-5-oxopentanoate + tRNA(Glu) + NADP(+) = L-glutamyl-tRNA(Glu) + NADPH + H(+)</text>
        <dbReference type="Rhea" id="RHEA:12344"/>
        <dbReference type="Rhea" id="RHEA-COMP:9663"/>
        <dbReference type="Rhea" id="RHEA-COMP:9680"/>
        <dbReference type="ChEBI" id="CHEBI:15378"/>
        <dbReference type="ChEBI" id="CHEBI:57501"/>
        <dbReference type="ChEBI" id="CHEBI:57783"/>
        <dbReference type="ChEBI" id="CHEBI:58349"/>
        <dbReference type="ChEBI" id="CHEBI:78442"/>
        <dbReference type="ChEBI" id="CHEBI:78520"/>
        <dbReference type="EC" id="1.2.1.70"/>
    </reaction>
</comment>
<feature type="domain" description="Quinate/shikimate 5-dehydrogenase/glutamyl-tRNA reductase" evidence="16">
    <location>
        <begin position="164"/>
        <end position="295"/>
    </location>
</feature>
<evidence type="ECO:0000256" key="8">
    <source>
        <dbReference type="HAMAP-Rule" id="MF_00087"/>
    </source>
</evidence>
<comment type="subunit">
    <text evidence="8">Homodimer.</text>
</comment>
<dbReference type="Pfam" id="PF01488">
    <property type="entry name" value="Shikimate_DH"/>
    <property type="match status" value="1"/>
</dbReference>
<dbReference type="HAMAP" id="MF_00087">
    <property type="entry name" value="Glu_tRNA_reductase"/>
    <property type="match status" value="1"/>
</dbReference>
<dbReference type="PROSITE" id="PS00747">
    <property type="entry name" value="GLUTR"/>
    <property type="match status" value="1"/>
</dbReference>
<evidence type="ECO:0000259" key="17">
    <source>
        <dbReference type="Pfam" id="PF05201"/>
    </source>
</evidence>
<dbReference type="Proteomes" id="UP001596447">
    <property type="component" value="Unassembled WGS sequence"/>
</dbReference>
<keyword evidence="4 8" id="KW-0521">NADP</keyword>
<dbReference type="SUPFAM" id="SSF69742">
    <property type="entry name" value="Glutamyl tRNA-reductase catalytic, N-terminal domain"/>
    <property type="match status" value="1"/>
</dbReference>
<feature type="binding site" evidence="8 10">
    <location>
        <position position="102"/>
    </location>
    <ligand>
        <name>substrate</name>
    </ligand>
</feature>
<keyword evidence="5 8" id="KW-0560">Oxidoreductase</keyword>
<feature type="binding site" evidence="8 10">
    <location>
        <begin position="107"/>
        <end position="109"/>
    </location>
    <ligand>
        <name>substrate</name>
    </ligand>
</feature>
<dbReference type="PANTHER" id="PTHR43013">
    <property type="entry name" value="GLUTAMYL-TRNA REDUCTASE"/>
    <property type="match status" value="1"/>
</dbReference>
<evidence type="ECO:0000256" key="1">
    <source>
        <dbReference type="ARBA" id="ARBA00005059"/>
    </source>
</evidence>
<reference evidence="18 19" key="1">
    <citation type="journal article" date="2019" name="Int. J. Syst. Evol. Microbiol.">
        <title>The Global Catalogue of Microorganisms (GCM) 10K type strain sequencing project: providing services to taxonomists for standard genome sequencing and annotation.</title>
        <authorList>
            <consortium name="The Broad Institute Genomics Platform"/>
            <consortium name="The Broad Institute Genome Sequencing Center for Infectious Disease"/>
            <person name="Wu L."/>
            <person name="Ma J."/>
        </authorList>
    </citation>
    <scope>NUCLEOTIDE SEQUENCE [LARGE SCALE GENOMIC DNA]</scope>
    <source>
        <strain evidence="18 19">XZGYJ-43</strain>
    </source>
</reference>
<dbReference type="SUPFAM" id="SSF51735">
    <property type="entry name" value="NAD(P)-binding Rossmann-fold domains"/>
    <property type="match status" value="1"/>
</dbReference>
<evidence type="ECO:0000256" key="6">
    <source>
        <dbReference type="ARBA" id="ARBA00023244"/>
    </source>
</evidence>
<evidence type="ECO:0000256" key="2">
    <source>
        <dbReference type="ARBA" id="ARBA00005916"/>
    </source>
</evidence>
<dbReference type="Pfam" id="PF05201">
    <property type="entry name" value="GlutR_N"/>
    <property type="match status" value="1"/>
</dbReference>
<name>A0ABD5Z8K9_9EURY</name>
<keyword evidence="6 8" id="KW-0627">Porphyrin biosynthesis</keyword>
<dbReference type="InterPro" id="IPR036343">
    <property type="entry name" value="GluRdtase_N_sf"/>
</dbReference>
<dbReference type="Pfam" id="PF00745">
    <property type="entry name" value="GlutR_dimer"/>
    <property type="match status" value="1"/>
</dbReference>
<dbReference type="InterPro" id="IPR036453">
    <property type="entry name" value="GluRdtase_dimer_dom_sf"/>
</dbReference>
<accession>A0ABD5Z8K9</accession>
<dbReference type="InterPro" id="IPR015895">
    <property type="entry name" value="4pyrrol_synth_GluRdtase_N"/>
</dbReference>
<dbReference type="InterPro" id="IPR000343">
    <property type="entry name" value="4pyrrol_synth_GluRdtase"/>
</dbReference>
<dbReference type="SUPFAM" id="SSF69075">
    <property type="entry name" value="Glutamyl tRNA-reductase dimerization domain"/>
    <property type="match status" value="1"/>
</dbReference>
<comment type="domain">
    <text evidence="8">Possesses an unusual extended V-shaped dimeric structure with each monomer consisting of three distinct domains arranged along a curved 'spinal' alpha-helix. The N-terminal catalytic domain specifically recognizes the glutamate moiety of the substrate. The second domain is the NADPH-binding domain, and the third C-terminal domain is responsible for dimerization.</text>
</comment>
<dbReference type="InterPro" id="IPR006151">
    <property type="entry name" value="Shikm_DH/Glu-tRNA_Rdtase"/>
</dbReference>
<evidence type="ECO:0000259" key="16">
    <source>
        <dbReference type="Pfam" id="PF01488"/>
    </source>
</evidence>
<evidence type="ECO:0000256" key="13">
    <source>
        <dbReference type="RuleBase" id="RU000584"/>
    </source>
</evidence>
<comment type="pathway">
    <text evidence="1 8 13">Porphyrin-containing compound metabolism; protoporphyrin-IX biosynthesis; 5-aminolevulinate from L-glutamyl-tRNA(Glu): step 1/2.</text>
</comment>
<gene>
    <name evidence="8 18" type="primary">hemA</name>
    <name evidence="18" type="ORF">ACFQJ9_19230</name>
</gene>
<evidence type="ECO:0000256" key="7">
    <source>
        <dbReference type="ARBA" id="ARBA00047464"/>
    </source>
</evidence>
<evidence type="ECO:0000256" key="12">
    <source>
        <dbReference type="PIRSR" id="PIRSR000445-4"/>
    </source>
</evidence>
<protein>
    <recommendedName>
        <fullName evidence="3 8">Glutamyl-tRNA reductase</fullName>
        <shortName evidence="8">GluTR</shortName>
        <ecNumber evidence="3 8">1.2.1.70</ecNumber>
    </recommendedName>
</protein>